<reference evidence="1 2" key="1">
    <citation type="journal article" date="2019" name="PLoS Negl. Trop. Dis.">
        <title>Revisiting the worldwide diversity of Leptospira species in the environment.</title>
        <authorList>
            <person name="Vincent A.T."/>
            <person name="Schiettekatte O."/>
            <person name="Bourhy P."/>
            <person name="Veyrier F.J."/>
            <person name="Picardeau M."/>
        </authorList>
    </citation>
    <scope>NUCLEOTIDE SEQUENCE [LARGE SCALE GENOMIC DNA]</scope>
    <source>
        <strain evidence="1 2">201702444</strain>
    </source>
</reference>
<dbReference type="EMBL" id="RQGN01000036">
    <property type="protein sequence ID" value="TGM05981.1"/>
    <property type="molecule type" value="Genomic_DNA"/>
</dbReference>
<gene>
    <name evidence="1" type="ORF">EHQ76_06860</name>
</gene>
<name>A0A5F2BK89_9LEPT</name>
<dbReference type="OrthoDB" id="345298at2"/>
<comment type="caution">
    <text evidence="1">The sequence shown here is derived from an EMBL/GenBank/DDBJ whole genome shotgun (WGS) entry which is preliminary data.</text>
</comment>
<evidence type="ECO:0000313" key="2">
    <source>
        <dbReference type="Proteomes" id="UP000298429"/>
    </source>
</evidence>
<dbReference type="AlphaFoldDB" id="A0A5F2BK89"/>
<dbReference type="RefSeq" id="WP_135670322.1">
    <property type="nucleotide sequence ID" value="NZ_RQGN01000036.1"/>
</dbReference>
<evidence type="ECO:0000313" key="1">
    <source>
        <dbReference type="EMBL" id="TGM05981.1"/>
    </source>
</evidence>
<protein>
    <submittedName>
        <fullName evidence="1">Uncharacterized protein</fullName>
    </submittedName>
</protein>
<organism evidence="1 2">
    <name type="scientific">Leptospira barantonii</name>
    <dbReference type="NCBI Taxonomy" id="2023184"/>
    <lineage>
        <taxon>Bacteria</taxon>
        <taxon>Pseudomonadati</taxon>
        <taxon>Spirochaetota</taxon>
        <taxon>Spirochaetia</taxon>
        <taxon>Leptospirales</taxon>
        <taxon>Leptospiraceae</taxon>
        <taxon>Leptospira</taxon>
    </lineage>
</organism>
<accession>A0A5F2BK89</accession>
<sequence>MPTFQGPFSNDDVQSNNAVKKLNVSRIELDFSSPLGAYNLGENLPANSVVLRTIVNIEIPFDGNPKLTIGNTTNPKLWMDESCVDLKIPGIFLGTSLDLVGSLTQARAFWNPEICSKGRMSLSLEYSDP</sequence>
<proteinExistence type="predicted"/>
<dbReference type="Proteomes" id="UP000298429">
    <property type="component" value="Unassembled WGS sequence"/>
</dbReference>